<evidence type="ECO:0000259" key="4">
    <source>
        <dbReference type="PROSITE" id="PS51272"/>
    </source>
</evidence>
<dbReference type="KEGG" id="bcop:JD108_05555"/>
<evidence type="ECO:0000313" key="6">
    <source>
        <dbReference type="EMBL" id="QUO42411.1"/>
    </source>
</evidence>
<dbReference type="Pfam" id="PF00395">
    <property type="entry name" value="SLH"/>
    <property type="match status" value="2"/>
</dbReference>
<dbReference type="Proteomes" id="UP000677234">
    <property type="component" value="Chromosome"/>
</dbReference>
<dbReference type="Pfam" id="PF16244">
    <property type="entry name" value="DUF4901"/>
    <property type="match status" value="2"/>
</dbReference>
<feature type="domain" description="T-box" evidence="3">
    <location>
        <begin position="473"/>
        <end position="618"/>
    </location>
</feature>
<proteinExistence type="predicted"/>
<evidence type="ECO:0000313" key="7">
    <source>
        <dbReference type="Proteomes" id="UP000595847"/>
    </source>
</evidence>
<dbReference type="GO" id="GO:0003700">
    <property type="term" value="F:DNA-binding transcription factor activity"/>
    <property type="evidence" value="ECO:0007669"/>
    <property type="project" value="InterPro"/>
</dbReference>
<gene>
    <name evidence="5" type="ORF">JD108_05555</name>
    <name evidence="6" type="ORF">KDJ56_05235</name>
</gene>
<dbReference type="InterPro" id="IPR001119">
    <property type="entry name" value="SLH_dom"/>
</dbReference>
<feature type="region of interest" description="Disordered" evidence="1">
    <location>
        <begin position="326"/>
        <end position="346"/>
    </location>
</feature>
<dbReference type="Proteomes" id="UP000595847">
    <property type="component" value="Chromosome"/>
</dbReference>
<accession>A0A7T5EML3</accession>
<dbReference type="PROSITE" id="PS51272">
    <property type="entry name" value="SLH"/>
    <property type="match status" value="2"/>
</dbReference>
<dbReference type="PROSITE" id="PS50252">
    <property type="entry name" value="TBOX_3"/>
    <property type="match status" value="1"/>
</dbReference>
<feature type="signal peptide" evidence="2">
    <location>
        <begin position="1"/>
        <end position="24"/>
    </location>
</feature>
<evidence type="ECO:0000259" key="3">
    <source>
        <dbReference type="PROSITE" id="PS50252"/>
    </source>
</evidence>
<reference evidence="6" key="2">
    <citation type="submission" date="2021-04" db="EMBL/GenBank/DDBJ databases">
        <title>Brevibacillus composti FJAT-54423, complete genome.</title>
        <authorList>
            <person name="Tang R."/>
        </authorList>
    </citation>
    <scope>NUCLEOTIDE SEQUENCE</scope>
    <source>
        <strain evidence="6">FJAT-54424</strain>
    </source>
</reference>
<evidence type="ECO:0000313" key="8">
    <source>
        <dbReference type="Proteomes" id="UP000677234"/>
    </source>
</evidence>
<keyword evidence="8" id="KW-1185">Reference proteome</keyword>
<dbReference type="InterPro" id="IPR046360">
    <property type="entry name" value="T-box_DNA-bd"/>
</dbReference>
<evidence type="ECO:0000256" key="2">
    <source>
        <dbReference type="SAM" id="SignalP"/>
    </source>
</evidence>
<dbReference type="GO" id="GO:0045893">
    <property type="term" value="P:positive regulation of DNA-templated transcription"/>
    <property type="evidence" value="ECO:0007669"/>
    <property type="project" value="InterPro"/>
</dbReference>
<dbReference type="AlphaFoldDB" id="A0A7T5EML3"/>
<sequence length="751" mass="84116">MTSKKQSWCMIAGLSTAVLLTSFAVPSGGHMAGGGVAYAAEAASKAATLTKEQAIQKAQSYVKIPADYKLADANFFDPEKEGYFMEGPSWRLYWDQGNKGRMSMTIDAVTGQLLQYYTYGDENRKSADAAVGEEKALAVAEEFLQKVLKAEEMAKLSKPNEFSRPRFTSWNEYGFSFTRMENNIPFLENGVDVTVSRDGAIARYDRIWSPGPLPEVGEVLSQEEAEKQLAELTRPSLVFAEKSFLTGDHEVDYGKYQLVYRYTDKDPQFLDARTGAALNLLGQEAVAEDIQPLGSTVKKPIDDEKTITKEEAQKIADQVIKLLPGSYRSEGNRGSGGSTGPDGITRRSWSFEYTPLHIEGKTVNKVELEIGDRGELVGYSSNERRYPRETGKMIDKAVPYEQAVESAIKLVKTLLADQLGEIYLIDRAPSAKELALMHERGQYYTIPFGKMKGGIPIESAEFEVVVHPETGEAESLNLWRRSHSFAAEETAAKIDREAAKKAEQERKKVMLTYLLPQMNYYGGTPVKREPVLVYRYVGERGVVDAVTGEWVNLDKLNTKSEPSDIAEHPDREALVYAWEQGMFTVTDGKLEPDQEMTRGEVAKIAAKLLDRIEFHRVHYVYSGRDEEEKPYVFEDVDSKHPLYGVIQKSLQYGLIAKEGKRFEPDRLITRAEMADLIARLLGYGDLLNKTEIFTVPYGDLQKQSVPAAAIAYAHGLMTDKGKQSFQPNATLTRADMAKIIEQLMELKKEER</sequence>
<evidence type="ECO:0000256" key="1">
    <source>
        <dbReference type="SAM" id="MobiDB-lite"/>
    </source>
</evidence>
<feature type="domain" description="SLH" evidence="4">
    <location>
        <begin position="693"/>
        <end position="751"/>
    </location>
</feature>
<dbReference type="EMBL" id="CP073708">
    <property type="protein sequence ID" value="QUO42411.1"/>
    <property type="molecule type" value="Genomic_DNA"/>
</dbReference>
<reference evidence="5 7" key="1">
    <citation type="submission" date="2020-12" db="EMBL/GenBank/DDBJ databases">
        <title>strain FJAT-54423T represents a novel species of the genus Brevibacillus.</title>
        <authorList>
            <person name="Tang R."/>
        </authorList>
    </citation>
    <scope>NUCLEOTIDE SEQUENCE [LARGE SCALE GENOMIC DNA]</scope>
    <source>
        <strain evidence="5 7">FJAT-54423</strain>
    </source>
</reference>
<evidence type="ECO:0000313" key="5">
    <source>
        <dbReference type="EMBL" id="QQE75385.1"/>
    </source>
</evidence>
<feature type="chain" id="PRO_5032650455" evidence="2">
    <location>
        <begin position="25"/>
        <end position="751"/>
    </location>
</feature>
<feature type="domain" description="SLH" evidence="4">
    <location>
        <begin position="629"/>
        <end position="691"/>
    </location>
</feature>
<dbReference type="InterPro" id="IPR032599">
    <property type="entry name" value="YcdB/YcdC_rep_domain"/>
</dbReference>
<protein>
    <submittedName>
        <fullName evidence="5">S-layer homology domain-containing protein</fullName>
    </submittedName>
</protein>
<dbReference type="EMBL" id="CP066308">
    <property type="protein sequence ID" value="QQE75385.1"/>
    <property type="molecule type" value="Genomic_DNA"/>
</dbReference>
<name>A0A7T5EML3_9BACL</name>
<organism evidence="5 7">
    <name type="scientific">Brevibacillus composti</name>
    <dbReference type="NCBI Taxonomy" id="2796470"/>
    <lineage>
        <taxon>Bacteria</taxon>
        <taxon>Bacillati</taxon>
        <taxon>Bacillota</taxon>
        <taxon>Bacilli</taxon>
        <taxon>Bacillales</taxon>
        <taxon>Paenibacillaceae</taxon>
        <taxon>Brevibacillus</taxon>
    </lineage>
</organism>
<dbReference type="RefSeq" id="WP_198828914.1">
    <property type="nucleotide sequence ID" value="NZ_CP066308.1"/>
</dbReference>
<keyword evidence="2" id="KW-0732">Signal</keyword>